<dbReference type="AlphaFoldDB" id="A0A4Q7UIU7"/>
<reference evidence="2 3" key="1">
    <citation type="submission" date="2019-02" db="EMBL/GenBank/DDBJ databases">
        <title>Sequencing the genomes of 1000 actinobacteria strains.</title>
        <authorList>
            <person name="Klenk H.-P."/>
        </authorList>
    </citation>
    <scope>NUCLEOTIDE SEQUENCE [LARGE SCALE GENOMIC DNA]</scope>
    <source>
        <strain evidence="2 3">DSM 45888</strain>
    </source>
</reference>
<comment type="caution">
    <text evidence="2">The sequence shown here is derived from an EMBL/GenBank/DDBJ whole genome shotgun (WGS) entry which is preliminary data.</text>
</comment>
<gene>
    <name evidence="2" type="ORF">EV382_4511</name>
</gene>
<dbReference type="InterPro" id="IPR059125">
    <property type="entry name" value="Ferritin_actino"/>
</dbReference>
<dbReference type="Pfam" id="PF13794">
    <property type="entry name" value="MiaE_2"/>
    <property type="match status" value="1"/>
</dbReference>
<evidence type="ECO:0000259" key="1">
    <source>
        <dbReference type="Pfam" id="PF13794"/>
    </source>
</evidence>
<dbReference type="InterPro" id="IPR012347">
    <property type="entry name" value="Ferritin-like"/>
</dbReference>
<proteinExistence type="predicted"/>
<dbReference type="Gene3D" id="1.20.1260.10">
    <property type="match status" value="1"/>
</dbReference>
<accession>A0A4Q7UIU7</accession>
<dbReference type="EMBL" id="SHKK01000001">
    <property type="protein sequence ID" value="RZT81236.1"/>
    <property type="molecule type" value="Genomic_DNA"/>
</dbReference>
<dbReference type="Proteomes" id="UP000293781">
    <property type="component" value="Unassembled WGS sequence"/>
</dbReference>
<evidence type="ECO:0000313" key="2">
    <source>
        <dbReference type="EMBL" id="RZT81236.1"/>
    </source>
</evidence>
<sequence length="237" mass="25442">MVLTGHHNSMIGGGRRGGRARDSLPLVSVPAYADLLGLVAFGELLAFERMAGDARLAPDLSRRAALNEMAAAEIANYRRLADRLTALGVLPEEAMAPYVEPLQAYHDSTEPRDWAEVVTKAYVGDAITDDFVREIADALAEPDRALVLDVLHDSRYADFAAEEIRVAVADDPRVAGRLSMWARRLVGEALSQAGRVAAERAALTALIARDGRVDVAGLFGRLTSAHTARMVAAGLNN</sequence>
<organism evidence="2 3">
    <name type="scientific">Micromonospora violae</name>
    <dbReference type="NCBI Taxonomy" id="1278207"/>
    <lineage>
        <taxon>Bacteria</taxon>
        <taxon>Bacillati</taxon>
        <taxon>Actinomycetota</taxon>
        <taxon>Actinomycetes</taxon>
        <taxon>Micromonosporales</taxon>
        <taxon>Micromonosporaceae</taxon>
        <taxon>Micromonospora</taxon>
    </lineage>
</organism>
<name>A0A4Q7UIU7_9ACTN</name>
<keyword evidence="3" id="KW-1185">Reference proteome</keyword>
<feature type="domain" description="Ferritin-like" evidence="1">
    <location>
        <begin position="32"/>
        <end position="209"/>
    </location>
</feature>
<protein>
    <submittedName>
        <fullName evidence="2">tRNA-(MS[2]IO[6]A)-hydroxylase MiaE-like protein</fullName>
    </submittedName>
</protein>
<evidence type="ECO:0000313" key="3">
    <source>
        <dbReference type="Proteomes" id="UP000293781"/>
    </source>
</evidence>